<dbReference type="EMBL" id="JABFAD010000007">
    <property type="protein sequence ID" value="MBA0802775.1"/>
    <property type="molecule type" value="Genomic_DNA"/>
</dbReference>
<proteinExistence type="predicted"/>
<comment type="caution">
    <text evidence="1">The sequence shown here is derived from an EMBL/GenBank/DDBJ whole genome shotgun (WGS) entry which is preliminary data.</text>
</comment>
<keyword evidence="2" id="KW-1185">Reference proteome</keyword>
<dbReference type="AlphaFoldDB" id="A0A7J9H1B2"/>
<dbReference type="Proteomes" id="UP000593560">
    <property type="component" value="Unassembled WGS sequence"/>
</dbReference>
<gene>
    <name evidence="1" type="ORF">Gohar_013047</name>
</gene>
<name>A0A7J9H1B2_9ROSI</name>
<protein>
    <submittedName>
        <fullName evidence="1">Uncharacterized protein</fullName>
    </submittedName>
</protein>
<accession>A0A7J9H1B2</accession>
<evidence type="ECO:0000313" key="2">
    <source>
        <dbReference type="Proteomes" id="UP000593560"/>
    </source>
</evidence>
<reference evidence="1 2" key="1">
    <citation type="journal article" date="2019" name="Genome Biol. Evol.">
        <title>Insights into the evolution of the New World diploid cottons (Gossypium, subgenus Houzingenia) based on genome sequencing.</title>
        <authorList>
            <person name="Grover C.E."/>
            <person name="Arick M.A. 2nd"/>
            <person name="Thrash A."/>
            <person name="Conover J.L."/>
            <person name="Sanders W.S."/>
            <person name="Peterson D.G."/>
            <person name="Frelichowski J.E."/>
            <person name="Scheffler J.A."/>
            <person name="Scheffler B.E."/>
            <person name="Wendel J.F."/>
        </authorList>
    </citation>
    <scope>NUCLEOTIDE SEQUENCE [LARGE SCALE GENOMIC DNA]</scope>
    <source>
        <strain evidence="1">0</strain>
        <tissue evidence="1">Leaf</tissue>
    </source>
</reference>
<sequence length="35" mass="3697">MSSCLHLDGNWACLNTDGSVMNDVGFVVVEGIAKN</sequence>
<organism evidence="1 2">
    <name type="scientific">Gossypium harknessii</name>
    <dbReference type="NCBI Taxonomy" id="34285"/>
    <lineage>
        <taxon>Eukaryota</taxon>
        <taxon>Viridiplantae</taxon>
        <taxon>Streptophyta</taxon>
        <taxon>Embryophyta</taxon>
        <taxon>Tracheophyta</taxon>
        <taxon>Spermatophyta</taxon>
        <taxon>Magnoliopsida</taxon>
        <taxon>eudicotyledons</taxon>
        <taxon>Gunneridae</taxon>
        <taxon>Pentapetalae</taxon>
        <taxon>rosids</taxon>
        <taxon>malvids</taxon>
        <taxon>Malvales</taxon>
        <taxon>Malvaceae</taxon>
        <taxon>Malvoideae</taxon>
        <taxon>Gossypium</taxon>
    </lineage>
</organism>
<evidence type="ECO:0000313" key="1">
    <source>
        <dbReference type="EMBL" id="MBA0802775.1"/>
    </source>
</evidence>